<sequence>MISQSSGIASLVGGFFSWIVREHCARNPEAVVKAWEQMNTEAPTLADAGRMFAAYGTDFSIAELRYIARHSEALRLARHVAAGRQYLDFDESAGFRAEKTFVPPPPRSVRQVAVPMFSTIFGAVFAVLALLADNFKWAAILGALTVVLLLATLVEFAEMRGRHWARKAIEQSASASQPEPQPLQAAPSSDSDSQSLAC</sequence>
<gene>
    <name evidence="3" type="ORF">LMG18101_04668</name>
</gene>
<proteinExistence type="predicted"/>
<feature type="region of interest" description="Disordered" evidence="1">
    <location>
        <begin position="170"/>
        <end position="198"/>
    </location>
</feature>
<keyword evidence="2" id="KW-1133">Transmembrane helix</keyword>
<dbReference type="RefSeq" id="WP_316682557.1">
    <property type="nucleotide sequence ID" value="NZ_CATZLL010000018.1"/>
</dbReference>
<keyword evidence="2" id="KW-0812">Transmembrane</keyword>
<reference evidence="3 4" key="1">
    <citation type="submission" date="2023-07" db="EMBL/GenBank/DDBJ databases">
        <authorList>
            <person name="Peeters C."/>
        </authorList>
    </citation>
    <scope>NUCLEOTIDE SEQUENCE [LARGE SCALE GENOMIC DNA]</scope>
    <source>
        <strain evidence="3 4">LMG 18101</strain>
    </source>
</reference>
<feature type="transmembrane region" description="Helical" evidence="2">
    <location>
        <begin position="112"/>
        <end position="131"/>
    </location>
</feature>
<evidence type="ECO:0000313" key="3">
    <source>
        <dbReference type="EMBL" id="CAJ0821566.1"/>
    </source>
</evidence>
<keyword evidence="2" id="KW-0472">Membrane</keyword>
<feature type="compositionally biased region" description="Low complexity" evidence="1">
    <location>
        <begin position="182"/>
        <end position="198"/>
    </location>
</feature>
<dbReference type="EMBL" id="CATZLL010000018">
    <property type="protein sequence ID" value="CAJ0821566.1"/>
    <property type="molecule type" value="Genomic_DNA"/>
</dbReference>
<evidence type="ECO:0008006" key="5">
    <source>
        <dbReference type="Google" id="ProtNLM"/>
    </source>
</evidence>
<organism evidence="3 4">
    <name type="scientific">Ralstonia flaminis</name>
    <dbReference type="NCBI Taxonomy" id="3058597"/>
    <lineage>
        <taxon>Bacteria</taxon>
        <taxon>Pseudomonadati</taxon>
        <taxon>Pseudomonadota</taxon>
        <taxon>Betaproteobacteria</taxon>
        <taxon>Burkholderiales</taxon>
        <taxon>Burkholderiaceae</taxon>
        <taxon>Ralstonia</taxon>
    </lineage>
</organism>
<name>A0ABM9KCZ7_9RALS</name>
<comment type="caution">
    <text evidence="3">The sequence shown here is derived from an EMBL/GenBank/DDBJ whole genome shotgun (WGS) entry which is preliminary data.</text>
</comment>
<feature type="transmembrane region" description="Helical" evidence="2">
    <location>
        <begin position="137"/>
        <end position="157"/>
    </location>
</feature>
<accession>A0ABM9KCZ7</accession>
<evidence type="ECO:0000313" key="4">
    <source>
        <dbReference type="Proteomes" id="UP001189757"/>
    </source>
</evidence>
<dbReference type="Proteomes" id="UP001189757">
    <property type="component" value="Unassembled WGS sequence"/>
</dbReference>
<evidence type="ECO:0000256" key="1">
    <source>
        <dbReference type="SAM" id="MobiDB-lite"/>
    </source>
</evidence>
<protein>
    <recommendedName>
        <fullName evidence="5">Transmembrane protein</fullName>
    </recommendedName>
</protein>
<keyword evidence="4" id="KW-1185">Reference proteome</keyword>
<evidence type="ECO:0000256" key="2">
    <source>
        <dbReference type="SAM" id="Phobius"/>
    </source>
</evidence>